<dbReference type="GO" id="GO:0051537">
    <property type="term" value="F:2 iron, 2 sulfur cluster binding"/>
    <property type="evidence" value="ECO:0007669"/>
    <property type="project" value="UniProtKB-KW"/>
</dbReference>
<evidence type="ECO:0000256" key="3">
    <source>
        <dbReference type="ARBA" id="ARBA00010651"/>
    </source>
</evidence>
<keyword evidence="13" id="KW-0560">Oxidoreductase</keyword>
<dbReference type="InterPro" id="IPR036922">
    <property type="entry name" value="Rieske_2Fe-2S_sf"/>
</dbReference>
<evidence type="ECO:0000259" key="22">
    <source>
        <dbReference type="PROSITE" id="PS51296"/>
    </source>
</evidence>
<dbReference type="Pfam" id="PF00355">
    <property type="entry name" value="Rieske"/>
    <property type="match status" value="1"/>
</dbReference>
<keyword evidence="7" id="KW-0679">Respiratory chain</keyword>
<dbReference type="SUPFAM" id="SSF50022">
    <property type="entry name" value="ISP domain"/>
    <property type="match status" value="1"/>
</dbReference>
<evidence type="ECO:0000256" key="19">
    <source>
        <dbReference type="ARBA" id="ARBA00032409"/>
    </source>
</evidence>
<evidence type="ECO:0000313" key="26">
    <source>
        <dbReference type="Proteomes" id="UP000070659"/>
    </source>
</evidence>
<evidence type="ECO:0000256" key="11">
    <source>
        <dbReference type="ARBA" id="ARBA00022982"/>
    </source>
</evidence>
<evidence type="ECO:0000256" key="5">
    <source>
        <dbReference type="ARBA" id="ARBA00022448"/>
    </source>
</evidence>
<dbReference type="EMBL" id="JYIJ01000018">
    <property type="protein sequence ID" value="KWX00567.1"/>
    <property type="molecule type" value="Genomic_DNA"/>
</dbReference>
<evidence type="ECO:0000256" key="15">
    <source>
        <dbReference type="ARBA" id="ARBA00023014"/>
    </source>
</evidence>
<reference evidence="23 26" key="1">
    <citation type="submission" date="2015-02" db="EMBL/GenBank/DDBJ databases">
        <title>Physiological reanalysis, assessment of diazotrophy, and genome sequences of multiple isolates of Streptomyces thermoautotrophicus.</title>
        <authorList>
            <person name="MacKellar D.C."/>
            <person name="Lieber L."/>
            <person name="Norman J."/>
            <person name="Bolger A."/>
            <person name="Tobin C."/>
            <person name="Murray J.W."/>
            <person name="Prell J."/>
        </authorList>
    </citation>
    <scope>NUCLEOTIDE SEQUENCE [LARGE SCALE GENOMIC DNA]</scope>
    <source>
        <strain evidence="23 26">UBT1</strain>
    </source>
</reference>
<keyword evidence="17" id="KW-1015">Disulfide bond</keyword>
<comment type="caution">
    <text evidence="23">The sequence shown here is derived from an EMBL/GenBank/DDBJ whole genome shotgun (WGS) entry which is preliminary data.</text>
</comment>
<evidence type="ECO:0000256" key="13">
    <source>
        <dbReference type="ARBA" id="ARBA00023002"/>
    </source>
</evidence>
<keyword evidence="12 21" id="KW-1133">Transmembrane helix</keyword>
<dbReference type="GO" id="GO:0005886">
    <property type="term" value="C:plasma membrane"/>
    <property type="evidence" value="ECO:0007669"/>
    <property type="project" value="UniProtKB-SubCell"/>
</dbReference>
<gene>
    <name evidence="23" type="ORF">TH66_15555</name>
    <name evidence="24" type="ORF">TR74_17975</name>
</gene>
<dbReference type="InterPro" id="IPR014349">
    <property type="entry name" value="Rieske_Fe-S_prot"/>
</dbReference>
<evidence type="ECO:0000256" key="18">
    <source>
        <dbReference type="ARBA" id="ARBA00029586"/>
    </source>
</evidence>
<evidence type="ECO:0000256" key="14">
    <source>
        <dbReference type="ARBA" id="ARBA00023004"/>
    </source>
</evidence>
<dbReference type="GO" id="GO:0004497">
    <property type="term" value="F:monooxygenase activity"/>
    <property type="evidence" value="ECO:0007669"/>
    <property type="project" value="UniProtKB-ARBA"/>
</dbReference>
<dbReference type="GO" id="GO:0016705">
    <property type="term" value="F:oxidoreductase activity, acting on paired donors, with incorporation or reduction of molecular oxygen"/>
    <property type="evidence" value="ECO:0007669"/>
    <property type="project" value="UniProtKB-ARBA"/>
</dbReference>
<accession>A0A132MRS4</accession>
<evidence type="ECO:0000256" key="21">
    <source>
        <dbReference type="SAM" id="Phobius"/>
    </source>
</evidence>
<dbReference type="CDD" id="cd03467">
    <property type="entry name" value="Rieske"/>
    <property type="match status" value="1"/>
</dbReference>
<reference evidence="25" key="2">
    <citation type="submission" date="2015-02" db="EMBL/GenBank/DDBJ databases">
        <title>Physiological reanalysis, assessment of diazotrophy, and genome sequences of multiple isolates of Streptomyces thermoautotrophicus.</title>
        <authorList>
            <person name="MacKellar D.C."/>
            <person name="Lieber L."/>
            <person name="Norman J."/>
            <person name="Bolger A."/>
            <person name="Tobin C."/>
            <person name="Murray J.W."/>
            <person name="Friesen M."/>
            <person name="Prell J."/>
        </authorList>
    </citation>
    <scope>NUCLEOTIDE SEQUENCE [LARGE SCALE GENOMIC DNA]</scope>
    <source>
        <strain evidence="25">UBT1</strain>
    </source>
</reference>
<evidence type="ECO:0000313" key="24">
    <source>
        <dbReference type="EMBL" id="KWX07692.1"/>
    </source>
</evidence>
<keyword evidence="8 21" id="KW-0812">Transmembrane</keyword>
<evidence type="ECO:0000256" key="2">
    <source>
        <dbReference type="ARBA" id="ARBA00004651"/>
    </source>
</evidence>
<evidence type="ECO:0000256" key="10">
    <source>
        <dbReference type="ARBA" id="ARBA00022723"/>
    </source>
</evidence>
<dbReference type="InterPro" id="IPR017941">
    <property type="entry name" value="Rieske_2Fe-2S"/>
</dbReference>
<keyword evidence="15" id="KW-0411">Iron-sulfur</keyword>
<feature type="transmembrane region" description="Helical" evidence="21">
    <location>
        <begin position="75"/>
        <end position="95"/>
    </location>
</feature>
<keyword evidence="16 21" id="KW-0472">Membrane</keyword>
<dbReference type="PROSITE" id="PS51296">
    <property type="entry name" value="RIESKE"/>
    <property type="match status" value="1"/>
</dbReference>
<organism evidence="23 26">
    <name type="scientific">Carbonactinospora thermoautotrophica</name>
    <dbReference type="NCBI Taxonomy" id="1469144"/>
    <lineage>
        <taxon>Bacteria</taxon>
        <taxon>Bacillati</taxon>
        <taxon>Actinomycetota</taxon>
        <taxon>Actinomycetes</taxon>
        <taxon>Kitasatosporales</taxon>
        <taxon>Carbonactinosporaceae</taxon>
        <taxon>Carbonactinospora</taxon>
    </lineage>
</organism>
<evidence type="ECO:0000256" key="20">
    <source>
        <dbReference type="ARBA" id="ARBA00034078"/>
    </source>
</evidence>
<evidence type="ECO:0000256" key="8">
    <source>
        <dbReference type="ARBA" id="ARBA00022692"/>
    </source>
</evidence>
<evidence type="ECO:0000256" key="9">
    <source>
        <dbReference type="ARBA" id="ARBA00022714"/>
    </source>
</evidence>
<feature type="transmembrane region" description="Helical" evidence="21">
    <location>
        <begin position="145"/>
        <end position="164"/>
    </location>
</feature>
<dbReference type="Pfam" id="PF19297">
    <property type="entry name" value="QcrA_N"/>
    <property type="match status" value="1"/>
</dbReference>
<comment type="cofactor">
    <cofactor evidence="20">
        <name>[2Fe-2S] cluster</name>
        <dbReference type="ChEBI" id="CHEBI:190135"/>
    </cofactor>
</comment>
<name>A0A132MRS4_9ACTN</name>
<dbReference type="InterPro" id="IPR045603">
    <property type="entry name" value="QcrA_N"/>
</dbReference>
<keyword evidence="14" id="KW-0408">Iron</keyword>
<dbReference type="Proteomes" id="UP000070598">
    <property type="component" value="Unassembled WGS sequence"/>
</dbReference>
<dbReference type="InterPro" id="IPR005805">
    <property type="entry name" value="Rieske_Fe-S_prot_C"/>
</dbReference>
<evidence type="ECO:0000256" key="12">
    <source>
        <dbReference type="ARBA" id="ARBA00022989"/>
    </source>
</evidence>
<feature type="domain" description="Rieske" evidence="22">
    <location>
        <begin position="206"/>
        <end position="309"/>
    </location>
</feature>
<dbReference type="Gene3D" id="2.102.10.10">
    <property type="entry name" value="Rieske [2Fe-2S] iron-sulphur domain"/>
    <property type="match status" value="1"/>
</dbReference>
<feature type="transmembrane region" description="Helical" evidence="21">
    <location>
        <begin position="34"/>
        <end position="55"/>
    </location>
</feature>
<evidence type="ECO:0000256" key="16">
    <source>
        <dbReference type="ARBA" id="ARBA00023136"/>
    </source>
</evidence>
<dbReference type="Proteomes" id="UP000070659">
    <property type="component" value="Unassembled WGS sequence"/>
</dbReference>
<keyword evidence="6" id="KW-1003">Cell membrane</keyword>
<dbReference type="PATRIC" id="fig|1469144.8.peg.2133"/>
<dbReference type="PRINTS" id="PR00162">
    <property type="entry name" value="RIESKE"/>
</dbReference>
<sequence length="327" mass="35864">MAGTGPFPDPGLPPHQPRLTDVDKRAAKRAERQVATLFGISILSTIAFIVCYFAIPEDLMVRIFPIGKVQLSNFALGTTLGLALFCIGAGAIHWARTLMPDEEIVEQRHYPLRSSEADRAAAIEAFNRGAEESGIGRRPLIRRTLVGALAAFPLSLVVPLWGLANRSRKPSVLAHTAWAKSKLIINENTHQPIRPADLTLNTLVFGYPEGVEDLNELAKASILLVRLQPEDIKDPREREWAYEGIVAFSKICTHVGCPVGLYEQTTHHLLCPCHQSTFDLADGAKVVFGPAGRPLPQLKLAVNEEGYLVAAQDFAEPVGPSYPERER</sequence>
<dbReference type="GO" id="GO:0046872">
    <property type="term" value="F:metal ion binding"/>
    <property type="evidence" value="ECO:0007669"/>
    <property type="project" value="UniProtKB-KW"/>
</dbReference>
<evidence type="ECO:0000256" key="7">
    <source>
        <dbReference type="ARBA" id="ARBA00022660"/>
    </source>
</evidence>
<protein>
    <recommendedName>
        <fullName evidence="4">Cytochrome bc1 complex Rieske iron-sulfur subunit</fullName>
    </recommendedName>
    <alternativeName>
        <fullName evidence="18">Cytochrome bc1 reductase complex subunit QcrA</fullName>
    </alternativeName>
    <alternativeName>
        <fullName evidence="19">Rieske iron-sulfur protein</fullName>
    </alternativeName>
</protein>
<evidence type="ECO:0000256" key="6">
    <source>
        <dbReference type="ARBA" id="ARBA00022475"/>
    </source>
</evidence>
<dbReference type="EMBL" id="JYIK01001041">
    <property type="protein sequence ID" value="KWX07692.1"/>
    <property type="molecule type" value="Genomic_DNA"/>
</dbReference>
<evidence type="ECO:0000256" key="17">
    <source>
        <dbReference type="ARBA" id="ARBA00023157"/>
    </source>
</evidence>
<proteinExistence type="inferred from homology"/>
<evidence type="ECO:0000313" key="23">
    <source>
        <dbReference type="EMBL" id="KWX00567.1"/>
    </source>
</evidence>
<keyword evidence="5" id="KW-0813">Transport</keyword>
<keyword evidence="11" id="KW-0249">Electron transport</keyword>
<keyword evidence="10" id="KW-0479">Metal-binding</keyword>
<dbReference type="AlphaFoldDB" id="A0A132MRS4"/>
<keyword evidence="9" id="KW-0001">2Fe-2S</keyword>
<comment type="function">
    <text evidence="1">Iron-sulfur subunit of the cytochrome bc1 complex, an essential component of the respiratory electron transport chain required for ATP synthesis. The bc1 complex catalyzes the oxidation of menaquinol and the reduction of cytochrome c in the respiratory chain. The bc1 complex operates through a Q-cycle mechanism that couples electron transfer to generation of the proton gradient that drives ATP synthesis.</text>
</comment>
<evidence type="ECO:0000256" key="4">
    <source>
        <dbReference type="ARBA" id="ARBA00015816"/>
    </source>
</evidence>
<dbReference type="PANTHER" id="PTHR10134">
    <property type="entry name" value="CYTOCHROME B-C1 COMPLEX SUBUNIT RIESKE, MITOCHONDRIAL"/>
    <property type="match status" value="1"/>
</dbReference>
<comment type="similarity">
    <text evidence="3">Belongs to the Rieske iron-sulfur protein family.</text>
</comment>
<evidence type="ECO:0000313" key="25">
    <source>
        <dbReference type="Proteomes" id="UP000070598"/>
    </source>
</evidence>
<evidence type="ECO:0000256" key="1">
    <source>
        <dbReference type="ARBA" id="ARBA00002494"/>
    </source>
</evidence>
<comment type="subcellular location">
    <subcellularLocation>
        <location evidence="2">Cell membrane</location>
        <topology evidence="2">Multi-pass membrane protein</topology>
    </subcellularLocation>
</comment>